<keyword evidence="6" id="KW-0255">Endonuclease</keyword>
<evidence type="ECO:0000256" key="1">
    <source>
        <dbReference type="ARBA" id="ARBA00010923"/>
    </source>
</evidence>
<dbReference type="Pfam" id="PF01420">
    <property type="entry name" value="Methylase_S"/>
    <property type="match status" value="2"/>
</dbReference>
<keyword evidence="7" id="KW-1185">Reference proteome</keyword>
<comment type="caution">
    <text evidence="6">The sequence shown here is derived from an EMBL/GenBank/DDBJ whole genome shotgun (WGS) entry which is preliminary data.</text>
</comment>
<keyword evidence="3" id="KW-0238">DNA-binding</keyword>
<comment type="similarity">
    <text evidence="1">Belongs to the type-I restriction system S methylase family.</text>
</comment>
<evidence type="ECO:0000259" key="5">
    <source>
        <dbReference type="Pfam" id="PF01420"/>
    </source>
</evidence>
<dbReference type="InterPro" id="IPR000055">
    <property type="entry name" value="Restrct_endonuc_typeI_TRD"/>
</dbReference>
<protein>
    <submittedName>
        <fullName evidence="6">Restriction endonuclease subunit S</fullName>
    </submittedName>
</protein>
<evidence type="ECO:0000256" key="3">
    <source>
        <dbReference type="ARBA" id="ARBA00023125"/>
    </source>
</evidence>
<dbReference type="PANTHER" id="PTHR30408">
    <property type="entry name" value="TYPE-1 RESTRICTION ENZYME ECOKI SPECIFICITY PROTEIN"/>
    <property type="match status" value="1"/>
</dbReference>
<dbReference type="Proteomes" id="UP001629058">
    <property type="component" value="Unassembled WGS sequence"/>
</dbReference>
<reference evidence="6 7" key="1">
    <citation type="submission" date="2024-06" db="EMBL/GenBank/DDBJ databases">
        <authorList>
            <person name="Kaempfer P."/>
            <person name="Viver T."/>
        </authorList>
    </citation>
    <scope>NUCLEOTIDE SEQUENCE [LARGE SCALE GENOMIC DNA]</scope>
    <source>
        <strain evidence="6 7">ST-37</strain>
    </source>
</reference>
<evidence type="ECO:0000313" key="6">
    <source>
        <dbReference type="EMBL" id="MFL9832573.1"/>
    </source>
</evidence>
<sequence length="417" mass="47043">MNQHKTKNIKTFQQHTTIPSDWEVKKIRQLANITAGGTPSTVNMNYWGGNIRWMNSGELNLKFIYDVSGRITEEGLKNSSTKIIPPKSVLIGLAGQGKTRGTVAMNMIELCTNQSIAAILPSEKFIEEYLYYNLDSRYDELRQLSTGDGGRGGLNLSIINSISVLLPSLPEQQAIARVLSTWDNAIQKTEALLAQQELRKKGLMQQLLTGRKRLKGFSAEWKEYRLSDLFERITKKNTEGNTNVVTISAQRGFIKQTDFFSKTVASEILDNYFLVERGEFCYNKSYSNGYPWGATKRLRDFDKAVVTTLYICFKVKETSKASGDFFEHFFEANSLDKGLTQIAHEGGRAHGLLNVTATDFFSLKIIAPPYKEQTAIAQVLQTADKEIQLLKAKIVQLRTQKKGLMQQLLTGKKRIKL</sequence>
<dbReference type="Gene3D" id="3.90.220.20">
    <property type="entry name" value="DNA methylase specificity domains"/>
    <property type="match status" value="2"/>
</dbReference>
<dbReference type="InterPro" id="IPR052021">
    <property type="entry name" value="Type-I_RS_S_subunit"/>
</dbReference>
<feature type="domain" description="Type I restriction modification DNA specificity" evidence="5">
    <location>
        <begin position="220"/>
        <end position="397"/>
    </location>
</feature>
<keyword evidence="6" id="KW-0540">Nuclease</keyword>
<gene>
    <name evidence="6" type="ORF">ABS765_00860</name>
</gene>
<organism evidence="6 7">
    <name type="scientific">Chryseobacterium terrae</name>
    <dbReference type="NCBI Taxonomy" id="3163299"/>
    <lineage>
        <taxon>Bacteria</taxon>
        <taxon>Pseudomonadati</taxon>
        <taxon>Bacteroidota</taxon>
        <taxon>Flavobacteriia</taxon>
        <taxon>Flavobacteriales</taxon>
        <taxon>Weeksellaceae</taxon>
        <taxon>Chryseobacterium group</taxon>
        <taxon>Chryseobacterium</taxon>
    </lineage>
</organism>
<accession>A0ABW8XXC9</accession>
<name>A0ABW8XXC9_9FLAO</name>
<dbReference type="InterPro" id="IPR044946">
    <property type="entry name" value="Restrct_endonuc_typeI_TRD_sf"/>
</dbReference>
<dbReference type="CDD" id="cd17294">
    <property type="entry name" value="RMtype1_S_MmaC7ORF19P_TRD1-CR1_like"/>
    <property type="match status" value="1"/>
</dbReference>
<feature type="domain" description="Type I restriction modification DNA specificity" evidence="5">
    <location>
        <begin position="19"/>
        <end position="191"/>
    </location>
</feature>
<dbReference type="GO" id="GO:0004519">
    <property type="term" value="F:endonuclease activity"/>
    <property type="evidence" value="ECO:0007669"/>
    <property type="project" value="UniProtKB-KW"/>
</dbReference>
<feature type="coiled-coil region" evidence="4">
    <location>
        <begin position="380"/>
        <end position="407"/>
    </location>
</feature>
<keyword evidence="4" id="KW-0175">Coiled coil</keyword>
<evidence type="ECO:0000313" key="7">
    <source>
        <dbReference type="Proteomes" id="UP001629058"/>
    </source>
</evidence>
<dbReference type="Gene3D" id="1.10.287.1120">
    <property type="entry name" value="Bipartite methylase S protein"/>
    <property type="match status" value="1"/>
</dbReference>
<dbReference type="PANTHER" id="PTHR30408:SF12">
    <property type="entry name" value="TYPE I RESTRICTION ENZYME MJAVIII SPECIFICITY SUBUNIT"/>
    <property type="match status" value="1"/>
</dbReference>
<keyword evidence="2" id="KW-0680">Restriction system</keyword>
<keyword evidence="6" id="KW-0378">Hydrolase</keyword>
<evidence type="ECO:0000256" key="2">
    <source>
        <dbReference type="ARBA" id="ARBA00022747"/>
    </source>
</evidence>
<evidence type="ECO:0000256" key="4">
    <source>
        <dbReference type="SAM" id="Coils"/>
    </source>
</evidence>
<dbReference type="EMBL" id="JBELPY010000001">
    <property type="protein sequence ID" value="MFL9832573.1"/>
    <property type="molecule type" value="Genomic_DNA"/>
</dbReference>
<dbReference type="RefSeq" id="WP_408086605.1">
    <property type="nucleotide sequence ID" value="NZ_JBELPY010000001.1"/>
</dbReference>
<proteinExistence type="inferred from homology"/>
<dbReference type="SUPFAM" id="SSF116734">
    <property type="entry name" value="DNA methylase specificity domain"/>
    <property type="match status" value="2"/>
</dbReference>